<proteinExistence type="predicted"/>
<gene>
    <name evidence="6" type="ORF">DH2020_037523</name>
</gene>
<evidence type="ECO:0000256" key="4">
    <source>
        <dbReference type="SAM" id="MobiDB-lite"/>
    </source>
</evidence>
<keyword evidence="7" id="KW-1185">Reference proteome</keyword>
<dbReference type="InterPro" id="IPR052610">
    <property type="entry name" value="bHLH_transcription_regulator"/>
</dbReference>
<organism evidence="6 7">
    <name type="scientific">Rehmannia glutinosa</name>
    <name type="common">Chinese foxglove</name>
    <dbReference type="NCBI Taxonomy" id="99300"/>
    <lineage>
        <taxon>Eukaryota</taxon>
        <taxon>Viridiplantae</taxon>
        <taxon>Streptophyta</taxon>
        <taxon>Embryophyta</taxon>
        <taxon>Tracheophyta</taxon>
        <taxon>Spermatophyta</taxon>
        <taxon>Magnoliopsida</taxon>
        <taxon>eudicotyledons</taxon>
        <taxon>Gunneridae</taxon>
        <taxon>Pentapetalae</taxon>
        <taxon>asterids</taxon>
        <taxon>lamiids</taxon>
        <taxon>Lamiales</taxon>
        <taxon>Orobanchaceae</taxon>
        <taxon>Rehmannieae</taxon>
        <taxon>Rehmannia</taxon>
    </lineage>
</organism>
<evidence type="ECO:0000256" key="1">
    <source>
        <dbReference type="ARBA" id="ARBA00004123"/>
    </source>
</evidence>
<feature type="compositionally biased region" description="Acidic residues" evidence="4">
    <location>
        <begin position="43"/>
        <end position="57"/>
    </location>
</feature>
<evidence type="ECO:0000256" key="3">
    <source>
        <dbReference type="SAM" id="Coils"/>
    </source>
</evidence>
<dbReference type="InterPro" id="IPR002912">
    <property type="entry name" value="ACT_dom"/>
</dbReference>
<evidence type="ECO:0000313" key="6">
    <source>
        <dbReference type="EMBL" id="KAK6128740.1"/>
    </source>
</evidence>
<evidence type="ECO:0000256" key="2">
    <source>
        <dbReference type="ARBA" id="ARBA00023242"/>
    </source>
</evidence>
<keyword evidence="3" id="KW-0175">Coiled coil</keyword>
<reference evidence="6 7" key="1">
    <citation type="journal article" date="2021" name="Comput. Struct. Biotechnol. J.">
        <title>De novo genome assembly of the potent medicinal plant Rehmannia glutinosa using nanopore technology.</title>
        <authorList>
            <person name="Ma L."/>
            <person name="Dong C."/>
            <person name="Song C."/>
            <person name="Wang X."/>
            <person name="Zheng X."/>
            <person name="Niu Y."/>
            <person name="Chen S."/>
            <person name="Feng W."/>
        </authorList>
    </citation>
    <scope>NUCLEOTIDE SEQUENCE [LARGE SCALE GENOMIC DNA]</scope>
    <source>
        <strain evidence="6">DH-2019</strain>
    </source>
</reference>
<feature type="domain" description="ACT" evidence="5">
    <location>
        <begin position="76"/>
        <end position="146"/>
    </location>
</feature>
<dbReference type="InterPro" id="IPR054502">
    <property type="entry name" value="bHLH-TF_ACT-like_plant"/>
</dbReference>
<comment type="caution">
    <text evidence="6">The sequence shown here is derived from an EMBL/GenBank/DDBJ whole genome shotgun (WGS) entry which is preliminary data.</text>
</comment>
<feature type="coiled-coil region" evidence="3">
    <location>
        <begin position="8"/>
        <end position="35"/>
    </location>
</feature>
<dbReference type="PANTHER" id="PTHR45959">
    <property type="entry name" value="BHLH TRANSCRIPTION FACTOR"/>
    <property type="match status" value="1"/>
</dbReference>
<protein>
    <recommendedName>
        <fullName evidence="5">ACT domain-containing protein</fullName>
    </recommendedName>
</protein>
<dbReference type="EMBL" id="JABTTQ020001701">
    <property type="protein sequence ID" value="KAK6128740.1"/>
    <property type="molecule type" value="Genomic_DNA"/>
</dbReference>
<dbReference type="Pfam" id="PF22754">
    <property type="entry name" value="bHLH-TF_ACT-like_plant"/>
    <property type="match status" value="1"/>
</dbReference>
<dbReference type="PANTHER" id="PTHR45959:SF2">
    <property type="entry name" value="BHLH TRANSCRIPTION FACTOR"/>
    <property type="match status" value="1"/>
</dbReference>
<dbReference type="Proteomes" id="UP001318860">
    <property type="component" value="Unassembled WGS sequence"/>
</dbReference>
<keyword evidence="2" id="KW-0539">Nucleus</keyword>
<evidence type="ECO:0000259" key="5">
    <source>
        <dbReference type="PROSITE" id="PS51671"/>
    </source>
</evidence>
<evidence type="ECO:0000313" key="7">
    <source>
        <dbReference type="Proteomes" id="UP001318860"/>
    </source>
</evidence>
<accession>A0ABR0V3Y1</accession>
<comment type="subcellular location">
    <subcellularLocation>
        <location evidence="1">Nucleus</location>
    </subcellularLocation>
</comment>
<feature type="region of interest" description="Disordered" evidence="4">
    <location>
        <begin position="43"/>
        <end position="64"/>
    </location>
</feature>
<name>A0ABR0V3Y1_REHGL</name>
<sequence length="146" mass="16522">MDKICSLENAMIKQIENLDERVKTLEEQYLAAKQTIKSVVLVDDDNDESSDENDGESNDGQRLPEIEARIVNENILLKIQCEKRKGALVKMFLELDELNLDVISATVAPFGNLVLDITIFAQMEREFRLQVEDIVTALRATLQDAP</sequence>
<dbReference type="PROSITE" id="PS51671">
    <property type="entry name" value="ACT"/>
    <property type="match status" value="1"/>
</dbReference>